<keyword evidence="5" id="KW-1185">Reference proteome</keyword>
<proteinExistence type="inferred from homology"/>
<name>A0A0A1F3R8_9BURK</name>
<sequence>MKLGPEFAGRVALLTGAAGGIGREIAKRLDAAGIRLVLCDLNQAGLDELAASLKQTPLLIVGDLCQRPLLEHIRATVEEKFGHLDILLNNAAVVRTDRFDEYALDHIESDIQINLVTPLLLARIMVPLLKLAPDPRMINTISLGGVLPMPESPLYSATKFGLRGATLSIAVDFEKKGIKVGGILPSSVDTAQLRHEALTGGSALNFIDPPQSPSHVADEMLRMLQDPRYERYPKMSDAILVRLAMLFPNKIGKIINWFEKKGQAGRKRYLEERGLTSQVVRW</sequence>
<dbReference type="KEGG" id="care:LT85_0198"/>
<dbReference type="PANTHER" id="PTHR43669:SF3">
    <property type="entry name" value="ALCOHOL DEHYDROGENASE, PUTATIVE (AFU_ORTHOLOGUE AFUA_3G03445)-RELATED"/>
    <property type="match status" value="1"/>
</dbReference>
<dbReference type="InterPro" id="IPR002347">
    <property type="entry name" value="SDR_fam"/>
</dbReference>
<accession>A0A0A1F3R8</accession>
<dbReference type="HOGENOM" id="CLU_010194_2_1_4"/>
<gene>
    <name evidence="4" type="ORF">LT85_0198</name>
</gene>
<dbReference type="PANTHER" id="PTHR43669">
    <property type="entry name" value="5-KETO-D-GLUCONATE 5-REDUCTASE"/>
    <property type="match status" value="1"/>
</dbReference>
<evidence type="ECO:0000313" key="4">
    <source>
        <dbReference type="EMBL" id="AIY39358.1"/>
    </source>
</evidence>
<evidence type="ECO:0000313" key="5">
    <source>
        <dbReference type="Proteomes" id="UP000030302"/>
    </source>
</evidence>
<organism evidence="4 5">
    <name type="scientific">Collimonas arenae</name>
    <dbReference type="NCBI Taxonomy" id="279058"/>
    <lineage>
        <taxon>Bacteria</taxon>
        <taxon>Pseudomonadati</taxon>
        <taxon>Pseudomonadota</taxon>
        <taxon>Betaproteobacteria</taxon>
        <taxon>Burkholderiales</taxon>
        <taxon>Oxalobacteraceae</taxon>
        <taxon>Collimonas</taxon>
    </lineage>
</organism>
<protein>
    <submittedName>
        <fullName evidence="4">Short chain dehydrogenase</fullName>
    </submittedName>
</protein>
<dbReference type="Pfam" id="PF00106">
    <property type="entry name" value="adh_short"/>
    <property type="match status" value="1"/>
</dbReference>
<reference evidence="5" key="1">
    <citation type="journal article" date="2014" name="Soil Biol. Biochem.">
        <title>Structure and function of bacterial communities in ageing soils: Insights from the Mendocino ecological staircase.</title>
        <authorList>
            <person name="Uroz S."/>
            <person name="Tech J.J."/>
            <person name="Sawaya N.A."/>
            <person name="Frey-Klett P."/>
            <person name="Leveau J.H.J."/>
        </authorList>
    </citation>
    <scope>NUCLEOTIDE SEQUENCE [LARGE SCALE GENOMIC DNA]</scope>
    <source>
        <strain evidence="5">Cal35</strain>
    </source>
</reference>
<comment type="similarity">
    <text evidence="1 3">Belongs to the short-chain dehydrogenases/reductases (SDR) family.</text>
</comment>
<dbReference type="Proteomes" id="UP000030302">
    <property type="component" value="Chromosome"/>
</dbReference>
<dbReference type="Gene3D" id="3.40.50.720">
    <property type="entry name" value="NAD(P)-binding Rossmann-like Domain"/>
    <property type="match status" value="1"/>
</dbReference>
<dbReference type="GO" id="GO:0016491">
    <property type="term" value="F:oxidoreductase activity"/>
    <property type="evidence" value="ECO:0007669"/>
    <property type="project" value="UniProtKB-KW"/>
</dbReference>
<dbReference type="CDD" id="cd05233">
    <property type="entry name" value="SDR_c"/>
    <property type="match status" value="1"/>
</dbReference>
<dbReference type="STRING" id="279058.LT85_0198"/>
<dbReference type="PRINTS" id="PR00080">
    <property type="entry name" value="SDRFAMILY"/>
</dbReference>
<dbReference type="EMBL" id="CP009962">
    <property type="protein sequence ID" value="AIY39358.1"/>
    <property type="molecule type" value="Genomic_DNA"/>
</dbReference>
<evidence type="ECO:0000256" key="2">
    <source>
        <dbReference type="ARBA" id="ARBA00023002"/>
    </source>
</evidence>
<evidence type="ECO:0000256" key="3">
    <source>
        <dbReference type="RuleBase" id="RU000363"/>
    </source>
</evidence>
<dbReference type="InterPro" id="IPR036291">
    <property type="entry name" value="NAD(P)-bd_dom_sf"/>
</dbReference>
<keyword evidence="2" id="KW-0560">Oxidoreductase</keyword>
<dbReference type="RefSeq" id="WP_038484198.1">
    <property type="nucleotide sequence ID" value="NZ_CP009962.1"/>
</dbReference>
<dbReference type="PRINTS" id="PR00081">
    <property type="entry name" value="GDHRDH"/>
</dbReference>
<dbReference type="AlphaFoldDB" id="A0A0A1F3R8"/>
<evidence type="ECO:0000256" key="1">
    <source>
        <dbReference type="ARBA" id="ARBA00006484"/>
    </source>
</evidence>
<dbReference type="SUPFAM" id="SSF51735">
    <property type="entry name" value="NAD(P)-binding Rossmann-fold domains"/>
    <property type="match status" value="1"/>
</dbReference>
<dbReference type="OrthoDB" id="9810734at2"/>